<proteinExistence type="predicted"/>
<dbReference type="RefSeq" id="WP_011586451.1">
    <property type="nucleotide sequence ID" value="NC_008255.1"/>
</dbReference>
<dbReference type="InterPro" id="IPR026444">
    <property type="entry name" value="Secre_tail"/>
</dbReference>
<keyword evidence="4" id="KW-1185">Reference proteome</keyword>
<evidence type="ECO:0000313" key="3">
    <source>
        <dbReference type="EMBL" id="ABG60342.1"/>
    </source>
</evidence>
<accession>A0A6N4SUY3</accession>
<keyword evidence="1" id="KW-0732">Signal</keyword>
<name>A0A6N4SUY3_CYTH3</name>
<evidence type="ECO:0000313" key="4">
    <source>
        <dbReference type="Proteomes" id="UP000001822"/>
    </source>
</evidence>
<reference evidence="3 4" key="1">
    <citation type="journal article" date="2007" name="Appl. Environ. Microbiol.">
        <title>Genome sequence of the cellulolytic gliding bacterium Cytophaga hutchinsonii.</title>
        <authorList>
            <person name="Xie G."/>
            <person name="Bruce D.C."/>
            <person name="Challacombe J.F."/>
            <person name="Chertkov O."/>
            <person name="Detter J.C."/>
            <person name="Gilna P."/>
            <person name="Han C.S."/>
            <person name="Lucas S."/>
            <person name="Misra M."/>
            <person name="Myers G.L."/>
            <person name="Richardson P."/>
            <person name="Tapia R."/>
            <person name="Thayer N."/>
            <person name="Thompson L.S."/>
            <person name="Brettin T.S."/>
            <person name="Henrissat B."/>
            <person name="Wilson D.B."/>
            <person name="McBride M.J."/>
        </authorList>
    </citation>
    <scope>NUCLEOTIDE SEQUENCE [LARGE SCALE GENOMIC DNA]</scope>
    <source>
        <strain evidence="4">ATCC 33406 / DSM 1761 / CIP 103989 / NBRC 15051 / NCIMB 9469 / D465</strain>
    </source>
</reference>
<dbReference type="EMBL" id="CP000383">
    <property type="protein sequence ID" value="ABG60342.1"/>
    <property type="molecule type" value="Genomic_DNA"/>
</dbReference>
<sequence length="598" mass="67084">MKIKILLVAAVIFLYARFISAQTTGTFIVADKGNSMYSCEDTLITFEQIFNKTGIRDLNDANDNISKYKMFRLDGIIVTNDEITAPFKYSTYDRVHIQKTGADPILNSAVVIDFSIITPPTSLFAVDTLTYMVDKGEKVNFANDFFTNVKFWSSGNNILDLNHRLTFTDLSTGIQTPMTEDFESIVGKGKYKIRQQVSVCSPYDYYYDSIYVIVEESPCHSIAIKNVPSVCREDIIDIRPYVFVDGIAATPAQLEDMIYWNRSNIFDQESGLPMNPASMDMKDMFNKTDLFPYVEIGYQPNIDMNICENYFYTFNLKVPSKIPKTESVFAKTNYDEEEIFKITGTYYGFNNQFNTDILKKLYLDNYTIFEGTAFNYFRDQTYTLPVSGTVIEPGTYYVVAVNEMCGNDSSGFVVTIQNKDFDIQWKAAESLGKGYYIFTAPVYSGATYNWSAWGGFIVSGRNTNEVIVYYSEQAASTVTTSCVITLANARTAGNGGMSSAVYITTNDNSREEITLDARLPDVSLNKNVSFAYPNPAAGTFAVTGNGKYEIMVYNNIGKLVYANDAYEANDPVAITGKGMYSVCITQEGIKQSLKVIIE</sequence>
<feature type="domain" description="Secretion system C-terminal sorting" evidence="2">
    <location>
        <begin position="532"/>
        <end position="597"/>
    </location>
</feature>
<organism evidence="3 4">
    <name type="scientific">Cytophaga hutchinsonii (strain ATCC 33406 / DSM 1761 / CIP 103989 / NBRC 15051 / NCIMB 9469 / D465)</name>
    <dbReference type="NCBI Taxonomy" id="269798"/>
    <lineage>
        <taxon>Bacteria</taxon>
        <taxon>Pseudomonadati</taxon>
        <taxon>Bacteroidota</taxon>
        <taxon>Cytophagia</taxon>
        <taxon>Cytophagales</taxon>
        <taxon>Cytophagaceae</taxon>
        <taxon>Cytophaga</taxon>
    </lineage>
</organism>
<dbReference type="OrthoDB" id="9770043at2"/>
<dbReference type="Pfam" id="PF18962">
    <property type="entry name" value="Por_Secre_tail"/>
    <property type="match status" value="1"/>
</dbReference>
<dbReference type="AlphaFoldDB" id="A0A6N4SUY3"/>
<gene>
    <name evidence="3" type="ordered locus">CHU_3102</name>
</gene>
<protein>
    <recommendedName>
        <fullName evidence="2">Secretion system C-terminal sorting domain-containing protein</fullName>
    </recommendedName>
</protein>
<evidence type="ECO:0000256" key="1">
    <source>
        <dbReference type="SAM" id="SignalP"/>
    </source>
</evidence>
<evidence type="ECO:0000259" key="2">
    <source>
        <dbReference type="Pfam" id="PF18962"/>
    </source>
</evidence>
<feature type="signal peptide" evidence="1">
    <location>
        <begin position="1"/>
        <end position="21"/>
    </location>
</feature>
<dbReference type="KEGG" id="chu:CHU_3102"/>
<dbReference type="NCBIfam" id="TIGR04183">
    <property type="entry name" value="Por_Secre_tail"/>
    <property type="match status" value="1"/>
</dbReference>
<dbReference type="Proteomes" id="UP000001822">
    <property type="component" value="Chromosome"/>
</dbReference>
<feature type="chain" id="PRO_5026842393" description="Secretion system C-terminal sorting domain-containing protein" evidence="1">
    <location>
        <begin position="22"/>
        <end position="598"/>
    </location>
</feature>